<feature type="transmembrane region" description="Helical" evidence="5">
    <location>
        <begin position="319"/>
        <end position="346"/>
    </location>
</feature>
<gene>
    <name evidence="7" type="ORF">DPC56_03940</name>
</gene>
<dbReference type="GO" id="GO:0140359">
    <property type="term" value="F:ABC-type transporter activity"/>
    <property type="evidence" value="ECO:0007669"/>
    <property type="project" value="InterPro"/>
</dbReference>
<feature type="transmembrane region" description="Helical" evidence="5">
    <location>
        <begin position="20"/>
        <end position="41"/>
    </location>
</feature>
<keyword evidence="3 5" id="KW-1133">Transmembrane helix</keyword>
<dbReference type="Pfam" id="PF12698">
    <property type="entry name" value="ABC2_membrane_3"/>
    <property type="match status" value="1"/>
</dbReference>
<sequence length="367" mass="41140">MMWTITKWEIKSTFKSRKFLFIFIFQIVTLFLIIFIFSGVLQMMNTTEEITLTPSLGEFVSLDVNDPSGIIRDELNPKAVMIHPTSIRSPRENSLLLVDEYNGLPLNASLFLDYSTPMRNVVKEEVESAVERSSRKIANQIITSMKKEQVNVKEEAVGESLPLKLVNKVMVAILLILPLFMFGNLIIDSITGEKERKTGESLIAMPIPRSHIILGKSLAVIIIMGVQLLIWMIIIWVGFRIPNALIIYLVLLLTAFPVVGFTSLVAVYSKNYKEAGIGITLAYIIIIGFLIVPALAYISQKSGLGPLILIIKLLSLENITIFDMVSTVSILIFSSVIFYGLAVWLFEKDDIIFGPRPGVLRLLRGFL</sequence>
<feature type="transmembrane region" description="Helical" evidence="5">
    <location>
        <begin position="245"/>
        <end position="268"/>
    </location>
</feature>
<proteinExistence type="predicted"/>
<keyword evidence="2 5" id="KW-0812">Transmembrane</keyword>
<evidence type="ECO:0000313" key="7">
    <source>
        <dbReference type="EMBL" id="RAO79084.1"/>
    </source>
</evidence>
<keyword evidence="8" id="KW-1185">Reference proteome</keyword>
<organism evidence="7 8">
    <name type="scientific">Methanothermobacter tenebrarum</name>
    <dbReference type="NCBI Taxonomy" id="680118"/>
    <lineage>
        <taxon>Archaea</taxon>
        <taxon>Methanobacteriati</taxon>
        <taxon>Methanobacteriota</taxon>
        <taxon>Methanomada group</taxon>
        <taxon>Methanobacteria</taxon>
        <taxon>Methanobacteriales</taxon>
        <taxon>Methanobacteriaceae</taxon>
        <taxon>Methanothermobacter</taxon>
    </lineage>
</organism>
<evidence type="ECO:0000256" key="3">
    <source>
        <dbReference type="ARBA" id="ARBA00022989"/>
    </source>
</evidence>
<dbReference type="GO" id="GO:0016020">
    <property type="term" value="C:membrane"/>
    <property type="evidence" value="ECO:0007669"/>
    <property type="project" value="UniProtKB-SubCell"/>
</dbReference>
<accession>A0A328PI24</accession>
<dbReference type="PANTHER" id="PTHR43471">
    <property type="entry name" value="ABC TRANSPORTER PERMEASE"/>
    <property type="match status" value="1"/>
</dbReference>
<comment type="caution">
    <text evidence="7">The sequence shown here is derived from an EMBL/GenBank/DDBJ whole genome shotgun (WGS) entry which is preliminary data.</text>
</comment>
<evidence type="ECO:0000256" key="4">
    <source>
        <dbReference type="ARBA" id="ARBA00023136"/>
    </source>
</evidence>
<dbReference type="Proteomes" id="UP000249782">
    <property type="component" value="Unassembled WGS sequence"/>
</dbReference>
<dbReference type="RefSeq" id="WP_112093772.1">
    <property type="nucleotide sequence ID" value="NZ_QLOE01000004.1"/>
</dbReference>
<dbReference type="PANTHER" id="PTHR43471:SF3">
    <property type="entry name" value="ABC TRANSPORTER PERMEASE PROTEIN NATB"/>
    <property type="match status" value="1"/>
</dbReference>
<feature type="transmembrane region" description="Helical" evidence="5">
    <location>
        <begin position="280"/>
        <end position="299"/>
    </location>
</feature>
<evidence type="ECO:0000313" key="8">
    <source>
        <dbReference type="Proteomes" id="UP000249782"/>
    </source>
</evidence>
<feature type="transmembrane region" description="Helical" evidence="5">
    <location>
        <begin position="218"/>
        <end position="239"/>
    </location>
</feature>
<evidence type="ECO:0000256" key="2">
    <source>
        <dbReference type="ARBA" id="ARBA00022692"/>
    </source>
</evidence>
<dbReference type="InterPro" id="IPR013525">
    <property type="entry name" value="ABC2_TM"/>
</dbReference>
<evidence type="ECO:0000256" key="5">
    <source>
        <dbReference type="SAM" id="Phobius"/>
    </source>
</evidence>
<feature type="domain" description="ABC-2 type transporter transmembrane" evidence="6">
    <location>
        <begin position="135"/>
        <end position="292"/>
    </location>
</feature>
<feature type="transmembrane region" description="Helical" evidence="5">
    <location>
        <begin position="169"/>
        <end position="187"/>
    </location>
</feature>
<name>A0A328PI24_9EURY</name>
<evidence type="ECO:0000256" key="1">
    <source>
        <dbReference type="ARBA" id="ARBA00004141"/>
    </source>
</evidence>
<dbReference type="AlphaFoldDB" id="A0A328PI24"/>
<comment type="subcellular location">
    <subcellularLocation>
        <location evidence="1">Membrane</location>
        <topology evidence="1">Multi-pass membrane protein</topology>
    </subcellularLocation>
</comment>
<keyword evidence="4 5" id="KW-0472">Membrane</keyword>
<evidence type="ECO:0000259" key="6">
    <source>
        <dbReference type="Pfam" id="PF12698"/>
    </source>
</evidence>
<dbReference type="EMBL" id="QLOE01000004">
    <property type="protein sequence ID" value="RAO79084.1"/>
    <property type="molecule type" value="Genomic_DNA"/>
</dbReference>
<reference evidence="7 8" key="1">
    <citation type="submission" date="2018-06" db="EMBL/GenBank/DDBJ databases">
        <title>Draft genome sequence of hyperthermophilic methanogen Methanothermobacter tenebrarum sp. MCM-B 1447.</title>
        <authorList>
            <person name="Pore S.D."/>
            <person name="Dagar S."/>
            <person name="Dhakephalkar P.K."/>
        </authorList>
    </citation>
    <scope>NUCLEOTIDE SEQUENCE [LARGE SCALE GENOMIC DNA]</scope>
    <source>
        <strain evidence="7 8">MCM B 1447</strain>
    </source>
</reference>
<dbReference type="OrthoDB" id="37107at2157"/>
<protein>
    <submittedName>
        <fullName evidence="7">ABC transporter permease</fullName>
    </submittedName>
</protein>